<dbReference type="EMBL" id="JABANM010008900">
    <property type="protein sequence ID" value="KAF4741822.1"/>
    <property type="molecule type" value="Genomic_DNA"/>
</dbReference>
<sequence length="166" mass="17520">EFANWRFTASIASAAQALAPTVSICCSAIFTDAVVLSSAETALWLSAWPSWSALTRLSTTPAFIRIGASHLCSHPPVSVLTGCVRCGCDITSLSSGPSVCKVGFSSWESLGRFDVAKVSRSLSCLSKLRMSAAMGSSICKILVRVQYACPEQAALKLAEVYDDTAC</sequence>
<proteinExistence type="predicted"/>
<comment type="caution">
    <text evidence="1">The sequence shown here is derived from an EMBL/GenBank/DDBJ whole genome shotgun (WGS) entry which is preliminary data.</text>
</comment>
<dbReference type="Proteomes" id="UP000574390">
    <property type="component" value="Unassembled WGS sequence"/>
</dbReference>
<feature type="non-terminal residue" evidence="1">
    <location>
        <position position="166"/>
    </location>
</feature>
<feature type="non-terminal residue" evidence="1">
    <location>
        <position position="1"/>
    </location>
</feature>
<evidence type="ECO:0000313" key="1">
    <source>
        <dbReference type="EMBL" id="KAF4741822.1"/>
    </source>
</evidence>
<reference evidence="1 2" key="1">
    <citation type="submission" date="2020-04" db="EMBL/GenBank/DDBJ databases">
        <title>Perkinsus olseni comparative genomics.</title>
        <authorList>
            <person name="Bogema D.R."/>
        </authorList>
    </citation>
    <scope>NUCLEOTIDE SEQUENCE [LARGE SCALE GENOMIC DNA]</scope>
    <source>
        <strain evidence="1">ATCC PRA-205</strain>
    </source>
</reference>
<accession>A0A7J6TAL8</accession>
<name>A0A7J6TAL8_PEROL</name>
<evidence type="ECO:0000313" key="2">
    <source>
        <dbReference type="Proteomes" id="UP000574390"/>
    </source>
</evidence>
<dbReference type="AlphaFoldDB" id="A0A7J6TAL8"/>
<protein>
    <submittedName>
        <fullName evidence="1">Uncharacterized protein</fullName>
    </submittedName>
</protein>
<gene>
    <name evidence="1" type="ORF">FOZ62_019599</name>
</gene>
<organism evidence="1 2">
    <name type="scientific">Perkinsus olseni</name>
    <name type="common">Perkinsus atlanticus</name>
    <dbReference type="NCBI Taxonomy" id="32597"/>
    <lineage>
        <taxon>Eukaryota</taxon>
        <taxon>Sar</taxon>
        <taxon>Alveolata</taxon>
        <taxon>Perkinsozoa</taxon>
        <taxon>Perkinsea</taxon>
        <taxon>Perkinsida</taxon>
        <taxon>Perkinsidae</taxon>
        <taxon>Perkinsus</taxon>
    </lineage>
</organism>